<dbReference type="InterPro" id="IPR027417">
    <property type="entry name" value="P-loop_NTPase"/>
</dbReference>
<dbReference type="PANTHER" id="PTHR30591:SF1">
    <property type="entry name" value="RECBCD ENZYME SUBUNIT RECC"/>
    <property type="match status" value="1"/>
</dbReference>
<sequence>MSEIFNQLEKIIDEHYLTEKIFIVPSHRDGKLAIRALTKRGKHVLNVKVQTFHDLAQEQVQPVLRKSGQSPLPNVVGRQFIYQALKQLKKKKELSYFKDVQFNPSFCQAFYQTLLDLKQVNVSLENFPMDAFLKSDKGQDIEKVFTIYEEKRKQAQFMDVADLFQLAKKTESTARTDAVYIFFPHEAYHVVEKEFFLHYTKEATVIPLALPEIEGLEPLSAMVKCEEPVTTDHPFKHIFDVEKAIEEGMPSFELTATISEDEEIQSVYRRMKQEEIPFDQTVLFYTSQRPYIESLRRLQQKLNLPITYGEGISMELTKPGKFLKGLFRWIRDDFNVATLAKLIREDTFEKLPLHQERLIKLLKESDIRWGKERYLQKLQERLNVFVEKQEQGSNVDYQLDQYKELYKWTAKILALIPAAKPWEEINFNDWLINVKELISDYANGKELARNEQNVDQQSFDKIAKDLMIEEIKQIIDVQEERLTLSEAISFTEQWLLSLPVGARNPKPGHLHVSPHRNGLYVDREHVFIVGMDNGKFPGRVKEDPLLLDRERKKIHEEMTLGKAFVKRNGFLFVQVLLATKGKVQLSFPFMDTVDNRQSSPAHLFLQLFRIQMNNPDSTGEDLMEKMAENVHFIREDVGSMLQQAEWFGTQIWNNHELDQSLLQEGSFENIQQGFKARAARLMEQVTEHDGFVEYEGNNLDPRENQSMLSTSKLEQLGTCPYSFFLRHILKIEEEEEEEFDRYSWLDAATRGSVLHDVFERFYRLLHEKKEKPSFEKHLSVILSLCDDVLLEKRELQLPPSEMVFELERQEMLESCGLFLKAEEEASEDGEPLFFEFTFGMDGKEPAVIDLPNGKQLQLRGKIDRIDRRPDGTYSIIDYKTGSSYGYGEKKYFNGGRKLQHILYAQAFEKLVEHEGGRVSSSVYVFPTLKGQGERAYRTHTEEQKQAFIQIVDHLCNYLKEGHFPYTDNEDDCKFCNFKSICSRHTYDQELLNKKAKDERAKGWQALEAVRKHD</sequence>
<dbReference type="SUPFAM" id="SSF52980">
    <property type="entry name" value="Restriction endonuclease-like"/>
    <property type="match status" value="1"/>
</dbReference>
<dbReference type="AlphaFoldDB" id="W4QPL3"/>
<evidence type="ECO:0000259" key="10">
    <source>
        <dbReference type="Pfam" id="PF12705"/>
    </source>
</evidence>
<feature type="domain" description="PD-(D/E)XK endonuclease-like" evidence="10">
    <location>
        <begin position="708"/>
        <end position="981"/>
    </location>
</feature>
<keyword evidence="12" id="KW-1185">Reference proteome</keyword>
<keyword evidence="8" id="KW-0238">DNA-binding</keyword>
<evidence type="ECO:0000256" key="7">
    <source>
        <dbReference type="ARBA" id="ARBA00022840"/>
    </source>
</evidence>
<keyword evidence="1" id="KW-0540">Nuclease</keyword>
<dbReference type="SUPFAM" id="SSF52540">
    <property type="entry name" value="P-loop containing nucleoside triphosphate hydrolases"/>
    <property type="match status" value="1"/>
</dbReference>
<dbReference type="GO" id="GO:0004527">
    <property type="term" value="F:exonuclease activity"/>
    <property type="evidence" value="ECO:0007669"/>
    <property type="project" value="UniProtKB-KW"/>
</dbReference>
<dbReference type="eggNOG" id="COG3857">
    <property type="taxonomic scope" value="Bacteria"/>
</dbReference>
<comment type="caution">
    <text evidence="11">The sequence shown here is derived from an EMBL/GenBank/DDBJ whole genome shotgun (WGS) entry which is preliminary data.</text>
</comment>
<dbReference type="RefSeq" id="WP_035662723.1">
    <property type="nucleotide sequence ID" value="NZ_BAUV01000005.1"/>
</dbReference>
<proteinExistence type="predicted"/>
<protein>
    <recommendedName>
        <fullName evidence="10">PD-(D/E)XK endonuclease-like domain-containing protein</fullName>
    </recommendedName>
</protein>
<dbReference type="GO" id="GO:0006310">
    <property type="term" value="P:DNA recombination"/>
    <property type="evidence" value="ECO:0007669"/>
    <property type="project" value="TreeGrafter"/>
</dbReference>
<keyword evidence="4" id="KW-0378">Hydrolase</keyword>
<evidence type="ECO:0000256" key="2">
    <source>
        <dbReference type="ARBA" id="ARBA00022741"/>
    </source>
</evidence>
<dbReference type="Gene3D" id="3.90.320.10">
    <property type="match status" value="1"/>
</dbReference>
<dbReference type="STRING" id="1236973.JCM9157_1031"/>
<keyword evidence="5" id="KW-0347">Helicase</keyword>
<keyword evidence="6" id="KW-0269">Exonuclease</keyword>
<evidence type="ECO:0000313" key="12">
    <source>
        <dbReference type="Proteomes" id="UP000018896"/>
    </source>
</evidence>
<accession>W4QPL3</accession>
<evidence type="ECO:0000256" key="5">
    <source>
        <dbReference type="ARBA" id="ARBA00022806"/>
    </source>
</evidence>
<dbReference type="Pfam" id="PF12705">
    <property type="entry name" value="PDDEXK_1"/>
    <property type="match status" value="1"/>
</dbReference>
<dbReference type="InterPro" id="IPR038726">
    <property type="entry name" value="PDDEXK_AddAB-type"/>
</dbReference>
<organism evidence="11 12">
    <name type="scientific">Halalkalibacter akibai (strain ATCC 43226 / DSM 21942 / CIP 109018 / JCM 9157 / 1139)</name>
    <name type="common">Bacillus akibai</name>
    <dbReference type="NCBI Taxonomy" id="1236973"/>
    <lineage>
        <taxon>Bacteria</taxon>
        <taxon>Bacillati</taxon>
        <taxon>Bacillota</taxon>
        <taxon>Bacilli</taxon>
        <taxon>Bacillales</taxon>
        <taxon>Bacillaceae</taxon>
        <taxon>Halalkalibacter</taxon>
    </lineage>
</organism>
<evidence type="ECO:0000256" key="4">
    <source>
        <dbReference type="ARBA" id="ARBA00022801"/>
    </source>
</evidence>
<dbReference type="Proteomes" id="UP000018896">
    <property type="component" value="Unassembled WGS sequence"/>
</dbReference>
<dbReference type="InterPro" id="IPR011335">
    <property type="entry name" value="Restrct_endonuc-II-like"/>
</dbReference>
<dbReference type="Gene3D" id="3.40.50.300">
    <property type="entry name" value="P-loop containing nucleotide triphosphate hydrolases"/>
    <property type="match status" value="1"/>
</dbReference>
<dbReference type="InterPro" id="IPR011604">
    <property type="entry name" value="PDDEXK-like_dom_sf"/>
</dbReference>
<evidence type="ECO:0000256" key="1">
    <source>
        <dbReference type="ARBA" id="ARBA00022722"/>
    </source>
</evidence>
<dbReference type="GO" id="GO:0005524">
    <property type="term" value="F:ATP binding"/>
    <property type="evidence" value="ECO:0007669"/>
    <property type="project" value="UniProtKB-KW"/>
</dbReference>
<keyword evidence="7" id="KW-0067">ATP-binding</keyword>
<name>W4QPL3_HALA3</name>
<dbReference type="PANTHER" id="PTHR30591">
    <property type="entry name" value="RECBCD ENZYME SUBUNIT RECC"/>
    <property type="match status" value="1"/>
</dbReference>
<dbReference type="OrthoDB" id="9758506at2"/>
<evidence type="ECO:0000256" key="6">
    <source>
        <dbReference type="ARBA" id="ARBA00022839"/>
    </source>
</evidence>
<keyword evidence="2" id="KW-0547">Nucleotide-binding</keyword>
<keyword evidence="9" id="KW-0234">DNA repair</keyword>
<evidence type="ECO:0000313" key="11">
    <source>
        <dbReference type="EMBL" id="GAE34001.1"/>
    </source>
</evidence>
<evidence type="ECO:0000256" key="8">
    <source>
        <dbReference type="ARBA" id="ARBA00023125"/>
    </source>
</evidence>
<dbReference type="EMBL" id="BAUV01000005">
    <property type="protein sequence ID" value="GAE34001.1"/>
    <property type="molecule type" value="Genomic_DNA"/>
</dbReference>
<dbReference type="GO" id="GO:0003677">
    <property type="term" value="F:DNA binding"/>
    <property type="evidence" value="ECO:0007669"/>
    <property type="project" value="UniProtKB-KW"/>
</dbReference>
<evidence type="ECO:0000256" key="3">
    <source>
        <dbReference type="ARBA" id="ARBA00022763"/>
    </source>
</evidence>
<dbReference type="GO" id="GO:0006281">
    <property type="term" value="P:DNA repair"/>
    <property type="evidence" value="ECO:0007669"/>
    <property type="project" value="UniProtKB-KW"/>
</dbReference>
<evidence type="ECO:0000256" key="9">
    <source>
        <dbReference type="ARBA" id="ARBA00023204"/>
    </source>
</evidence>
<dbReference type="GO" id="GO:0004386">
    <property type="term" value="F:helicase activity"/>
    <property type="evidence" value="ECO:0007669"/>
    <property type="project" value="UniProtKB-KW"/>
</dbReference>
<reference evidence="11 12" key="1">
    <citation type="journal article" date="2014" name="Genome Announc.">
        <title>Draft Genome Sequences of Three Alkaliphilic Bacillus Strains, Bacillus wakoensis JCM 9140T, Bacillus akibai JCM 9157T, and Bacillus hemicellulosilyticus JCM 9152T.</title>
        <authorList>
            <person name="Yuki M."/>
            <person name="Oshima K."/>
            <person name="Suda W."/>
            <person name="Oshida Y."/>
            <person name="Kitamura K."/>
            <person name="Iida T."/>
            <person name="Hattori M."/>
            <person name="Ohkuma M."/>
        </authorList>
    </citation>
    <scope>NUCLEOTIDE SEQUENCE [LARGE SCALE GENOMIC DNA]</scope>
    <source>
        <strain evidence="11 12">JCM 9157</strain>
    </source>
</reference>
<keyword evidence="3" id="KW-0227">DNA damage</keyword>
<gene>
    <name evidence="11" type="ORF">JCM9157_1031</name>
</gene>